<proteinExistence type="predicted"/>
<sequence>MPHIIHGALDRYFPKKAGDDMKATLETIPVHGIGVEIESETREERRVLERIWNTGGGPAVLVRQDDGNVTLVVAPTVEATEKEAAHGN</sequence>
<protein>
    <submittedName>
        <fullName evidence="1">Uncharacterized protein</fullName>
    </submittedName>
</protein>
<dbReference type="EMBL" id="LAZR01004080">
    <property type="protein sequence ID" value="KKN11988.1"/>
    <property type="molecule type" value="Genomic_DNA"/>
</dbReference>
<organism evidence="1">
    <name type="scientific">marine sediment metagenome</name>
    <dbReference type="NCBI Taxonomy" id="412755"/>
    <lineage>
        <taxon>unclassified sequences</taxon>
        <taxon>metagenomes</taxon>
        <taxon>ecological metagenomes</taxon>
    </lineage>
</organism>
<name>A0A0F9R3C9_9ZZZZ</name>
<dbReference type="AlphaFoldDB" id="A0A0F9R3C9"/>
<accession>A0A0F9R3C9</accession>
<comment type="caution">
    <text evidence="1">The sequence shown here is derived from an EMBL/GenBank/DDBJ whole genome shotgun (WGS) entry which is preliminary data.</text>
</comment>
<gene>
    <name evidence="1" type="ORF">LCGC14_1021010</name>
</gene>
<reference evidence="1" key="1">
    <citation type="journal article" date="2015" name="Nature">
        <title>Complex archaea that bridge the gap between prokaryotes and eukaryotes.</title>
        <authorList>
            <person name="Spang A."/>
            <person name="Saw J.H."/>
            <person name="Jorgensen S.L."/>
            <person name="Zaremba-Niedzwiedzka K."/>
            <person name="Martijn J."/>
            <person name="Lind A.E."/>
            <person name="van Eijk R."/>
            <person name="Schleper C."/>
            <person name="Guy L."/>
            <person name="Ettema T.J."/>
        </authorList>
    </citation>
    <scope>NUCLEOTIDE SEQUENCE</scope>
</reference>
<evidence type="ECO:0000313" key="1">
    <source>
        <dbReference type="EMBL" id="KKN11988.1"/>
    </source>
</evidence>